<dbReference type="PROSITE" id="PS01124">
    <property type="entry name" value="HTH_ARAC_FAMILY_2"/>
    <property type="match status" value="1"/>
</dbReference>
<keyword evidence="2" id="KW-0804">Transcription</keyword>
<dbReference type="Proteomes" id="UP000602759">
    <property type="component" value="Unassembled WGS sequence"/>
</dbReference>
<dbReference type="InterPro" id="IPR009057">
    <property type="entry name" value="Homeodomain-like_sf"/>
</dbReference>
<dbReference type="Gene3D" id="1.10.10.60">
    <property type="entry name" value="Homeodomain-like"/>
    <property type="match status" value="1"/>
</dbReference>
<dbReference type="SUPFAM" id="SSF46689">
    <property type="entry name" value="Homeodomain-like"/>
    <property type="match status" value="1"/>
</dbReference>
<evidence type="ECO:0000259" key="3">
    <source>
        <dbReference type="PROSITE" id="PS01124"/>
    </source>
</evidence>
<reference evidence="4 5" key="1">
    <citation type="submission" date="2020-08" db="EMBL/GenBank/DDBJ databases">
        <title>Sphingobacterium sp. DN00404 isolated from aquaculture water.</title>
        <authorList>
            <person name="Zhang M."/>
        </authorList>
    </citation>
    <scope>NUCLEOTIDE SEQUENCE [LARGE SCALE GENOMIC DNA]</scope>
    <source>
        <strain evidence="4 5">DN00404</strain>
    </source>
</reference>
<evidence type="ECO:0000256" key="1">
    <source>
        <dbReference type="ARBA" id="ARBA00023015"/>
    </source>
</evidence>
<evidence type="ECO:0000313" key="4">
    <source>
        <dbReference type="EMBL" id="MBD1434892.1"/>
    </source>
</evidence>
<gene>
    <name evidence="4" type="ORF">H8B06_18875</name>
</gene>
<sequence length="262" mass="30726">MRRQNDVVYQQLKTEHIVGAYVFPCKDLRSNQPLFNDGLPSLIFMPRKSDAVRLNEKGEATKFNAAWVCCGVIKNTYWEVPSGLEYILVLRFKPSSFYSIFKVDPSAFHARPIRNLADILDENWMQIFDKMYEKKILSERISFLDDVFSSFKTDDCFPHILSTAVEYIEAKKGNITVSDVLHKLGKKVNSKWLHRNFVKYIGISPKKYISLQRFIYTYGQYEKSKSENLFDLALISGYYDYNHFFKDFKQYIGVAPSKYAWE</sequence>
<evidence type="ECO:0000313" key="5">
    <source>
        <dbReference type="Proteomes" id="UP000602759"/>
    </source>
</evidence>
<keyword evidence="5" id="KW-1185">Reference proteome</keyword>
<dbReference type="EMBL" id="JACOIK010000016">
    <property type="protein sequence ID" value="MBD1434892.1"/>
    <property type="molecule type" value="Genomic_DNA"/>
</dbReference>
<comment type="caution">
    <text evidence="4">The sequence shown here is derived from an EMBL/GenBank/DDBJ whole genome shotgun (WGS) entry which is preliminary data.</text>
</comment>
<feature type="domain" description="HTH araC/xylS-type" evidence="3">
    <location>
        <begin position="188"/>
        <end position="262"/>
    </location>
</feature>
<dbReference type="RefSeq" id="WP_190995750.1">
    <property type="nucleotide sequence ID" value="NZ_JACOIK010000016.1"/>
</dbReference>
<protein>
    <submittedName>
        <fullName evidence="4">AraC family transcriptional regulator</fullName>
    </submittedName>
</protein>
<accession>A0ABR7YUD0</accession>
<evidence type="ECO:0000256" key="2">
    <source>
        <dbReference type="ARBA" id="ARBA00023163"/>
    </source>
</evidence>
<keyword evidence="1" id="KW-0805">Transcription regulation</keyword>
<dbReference type="Pfam" id="PF12833">
    <property type="entry name" value="HTH_18"/>
    <property type="match status" value="1"/>
</dbReference>
<dbReference type="InterPro" id="IPR018060">
    <property type="entry name" value="HTH_AraC"/>
</dbReference>
<organism evidence="4 5">
    <name type="scientific">Sphingobacterium micropteri</name>
    <dbReference type="NCBI Taxonomy" id="2763501"/>
    <lineage>
        <taxon>Bacteria</taxon>
        <taxon>Pseudomonadati</taxon>
        <taxon>Bacteroidota</taxon>
        <taxon>Sphingobacteriia</taxon>
        <taxon>Sphingobacteriales</taxon>
        <taxon>Sphingobacteriaceae</taxon>
        <taxon>Sphingobacterium</taxon>
    </lineage>
</organism>
<proteinExistence type="predicted"/>
<name>A0ABR7YUD0_9SPHI</name>
<dbReference type="SMART" id="SM00342">
    <property type="entry name" value="HTH_ARAC"/>
    <property type="match status" value="1"/>
</dbReference>